<comment type="similarity">
    <text evidence="1">Belongs to the peptidase M28 family. M28B subfamily.</text>
</comment>
<dbReference type="Pfam" id="PF04253">
    <property type="entry name" value="TFR_dimer"/>
    <property type="match status" value="1"/>
</dbReference>
<dbReference type="InterPro" id="IPR046450">
    <property type="entry name" value="PA_dom_sf"/>
</dbReference>
<keyword evidence="2" id="KW-0175">Coiled coil</keyword>
<reference evidence="7" key="1">
    <citation type="journal article" date="2015" name="Genome Announc.">
        <title>Draft genome sequence of Talaromyces cellulolyticus strain Y-94, a source of lignocellulosic biomass-degrading enzymes.</title>
        <authorList>
            <person name="Fujii T."/>
            <person name="Koike H."/>
            <person name="Sawayama S."/>
            <person name="Yano S."/>
            <person name="Inoue H."/>
        </authorList>
    </citation>
    <scope>NUCLEOTIDE SEQUENCE [LARGE SCALE GENOMIC DNA]</scope>
    <source>
        <strain evidence="7">Y-94</strain>
    </source>
</reference>
<organism evidence="6 7">
    <name type="scientific">Talaromyces pinophilus</name>
    <name type="common">Penicillium pinophilum</name>
    <dbReference type="NCBI Taxonomy" id="128442"/>
    <lineage>
        <taxon>Eukaryota</taxon>
        <taxon>Fungi</taxon>
        <taxon>Dikarya</taxon>
        <taxon>Ascomycota</taxon>
        <taxon>Pezizomycotina</taxon>
        <taxon>Eurotiomycetes</taxon>
        <taxon>Eurotiomycetidae</taxon>
        <taxon>Eurotiales</taxon>
        <taxon>Trichocomaceae</taxon>
        <taxon>Talaromyces</taxon>
        <taxon>Talaromyces sect. Talaromyces</taxon>
    </lineage>
</organism>
<comment type="caution">
    <text evidence="6">The sequence shown here is derived from an EMBL/GenBank/DDBJ whole genome shotgun (WGS) entry which is preliminary data.</text>
</comment>
<feature type="domain" description="Transferrin receptor-like dimerisation" evidence="4">
    <location>
        <begin position="568"/>
        <end position="682"/>
    </location>
</feature>
<accession>A0A6V8H2X6</accession>
<name>A0A6V8H2X6_TALPI</name>
<dbReference type="AlphaFoldDB" id="A0A6V8H2X6"/>
<feature type="domain" description="Peptidase M28" evidence="5">
    <location>
        <begin position="297"/>
        <end position="506"/>
    </location>
</feature>
<evidence type="ECO:0000313" key="6">
    <source>
        <dbReference type="EMBL" id="GAM35464.1"/>
    </source>
</evidence>
<dbReference type="PANTHER" id="PTHR10404">
    <property type="entry name" value="N-ACETYLATED-ALPHA-LINKED ACIDIC DIPEPTIDASE"/>
    <property type="match status" value="1"/>
</dbReference>
<dbReference type="EMBL" id="DF933813">
    <property type="protein sequence ID" value="GAM35464.1"/>
    <property type="molecule type" value="Genomic_DNA"/>
</dbReference>
<dbReference type="FunFam" id="3.40.630.10:FF:000101">
    <property type="entry name" value="N-acetylated alpha-linked acidic dipeptidase like 1"/>
    <property type="match status" value="1"/>
</dbReference>
<keyword evidence="7" id="KW-1185">Reference proteome</keyword>
<feature type="coiled-coil region" evidence="2">
    <location>
        <begin position="567"/>
        <end position="594"/>
    </location>
</feature>
<evidence type="ECO:0000313" key="7">
    <source>
        <dbReference type="Proteomes" id="UP000053095"/>
    </source>
</evidence>
<proteinExistence type="inferred from homology"/>
<dbReference type="SUPFAM" id="SSF47672">
    <property type="entry name" value="Transferrin receptor-like dimerisation domain"/>
    <property type="match status" value="1"/>
</dbReference>
<evidence type="ECO:0000259" key="4">
    <source>
        <dbReference type="Pfam" id="PF04253"/>
    </source>
</evidence>
<dbReference type="PANTHER" id="PTHR10404:SF46">
    <property type="entry name" value="VACUOLAR PROTEIN SORTING-ASSOCIATED PROTEIN 70"/>
    <property type="match status" value="1"/>
</dbReference>
<evidence type="ECO:0000259" key="5">
    <source>
        <dbReference type="Pfam" id="PF04389"/>
    </source>
</evidence>
<dbReference type="Proteomes" id="UP000053095">
    <property type="component" value="Unassembled WGS sequence"/>
</dbReference>
<dbReference type="InterPro" id="IPR003137">
    <property type="entry name" value="PA_domain"/>
</dbReference>
<dbReference type="InterPro" id="IPR007484">
    <property type="entry name" value="Peptidase_M28"/>
</dbReference>
<dbReference type="GO" id="GO:0004180">
    <property type="term" value="F:carboxypeptidase activity"/>
    <property type="evidence" value="ECO:0007669"/>
    <property type="project" value="TreeGrafter"/>
</dbReference>
<dbReference type="CDD" id="cd08022">
    <property type="entry name" value="M28_PSMA_like"/>
    <property type="match status" value="1"/>
</dbReference>
<dbReference type="SUPFAM" id="SSF52025">
    <property type="entry name" value="PA domain"/>
    <property type="match status" value="1"/>
</dbReference>
<dbReference type="InterPro" id="IPR036757">
    <property type="entry name" value="TFR-like_dimer_dom_sf"/>
</dbReference>
<sequence length="687" mass="75595">MQGTSENYLTDEEAENFLLSSISTENIRQWSRTYSAGVHLAGDYTHASSIKALWQSYGIPTAISSHQTIIDDPGPETAVRLIDKNDSGKVLFEVSLVEDVLPSDPTSSIGLPAFHGLSCAGRVVAHLVYANFGRPEDFRFLDEHNISVKDCIVLCKYSANLRGLKVRAAQEAGAAGVILYNDPQEDGEYTVANGYLPYPEGPARHPSAIQRGSVSYFSIAAGQFPTDEFTPQIPSVPISYRDAAVLLRALKGDGLDCKNLPSGWQGALPDIEYYTGASSTLVELVNDARRKECKIHNVIGTIEGLSEECVIIGNHHDSWSVGAVDPVSGSAVMNEIARTLGALGQRGWKPRRKIILASWDNEEYGLVGSTTWATLNESYLKENCVAYEATNGGPTLLPVSSPLLTQALFDAAQSVPSPLENSMEVDQDWLFILDGLSDKGHDTVYSDWLQQTELDNPSSSTPRIDTIGTGSDFTIFQHHLGIPSTDVVFSGGKKNAVFQYHSKYDSYLWMEKFGDPGFRKHTAMAQLWGLMTLRIASQATLPFTAGPYAGSLKQGLSNLELLSDINRRELNQVIDRFSEEAARLDQEAEDSRRHPNVFDQNRYLMIDGINKRYMSIEKSFLNEEGLPQRRWYKHMAFGPGLWEGYGGVVFPAIADALLLHDDALIQEAVDATTKVIIKVAKLMGTKI</sequence>
<dbReference type="InterPro" id="IPR007365">
    <property type="entry name" value="TFR-like_dimer_dom"/>
</dbReference>
<protein>
    <recommendedName>
        <fullName evidence="8">Zn-dependent exopeptidase</fullName>
    </recommendedName>
</protein>
<dbReference type="Gene3D" id="3.40.630.10">
    <property type="entry name" value="Zn peptidases"/>
    <property type="match status" value="1"/>
</dbReference>
<evidence type="ECO:0000256" key="2">
    <source>
        <dbReference type="SAM" id="Coils"/>
    </source>
</evidence>
<dbReference type="Gene3D" id="3.50.30.30">
    <property type="match status" value="1"/>
</dbReference>
<feature type="domain" description="PA" evidence="3">
    <location>
        <begin position="125"/>
        <end position="194"/>
    </location>
</feature>
<gene>
    <name evidence="6" type="ORF">TCE0_017f03820</name>
</gene>
<dbReference type="Gene3D" id="1.20.930.40">
    <property type="entry name" value="Transferrin receptor-like, dimerisation domain"/>
    <property type="match status" value="1"/>
</dbReference>
<evidence type="ECO:0000256" key="1">
    <source>
        <dbReference type="ARBA" id="ARBA00005634"/>
    </source>
</evidence>
<dbReference type="SUPFAM" id="SSF53187">
    <property type="entry name" value="Zn-dependent exopeptidases"/>
    <property type="match status" value="1"/>
</dbReference>
<dbReference type="InterPro" id="IPR039373">
    <property type="entry name" value="Peptidase_M28B"/>
</dbReference>
<dbReference type="Pfam" id="PF02225">
    <property type="entry name" value="PA"/>
    <property type="match status" value="1"/>
</dbReference>
<evidence type="ECO:0008006" key="8">
    <source>
        <dbReference type="Google" id="ProtNLM"/>
    </source>
</evidence>
<evidence type="ECO:0000259" key="3">
    <source>
        <dbReference type="Pfam" id="PF02225"/>
    </source>
</evidence>
<dbReference type="CDD" id="cd02121">
    <property type="entry name" value="PA_GCPII_like"/>
    <property type="match status" value="1"/>
</dbReference>
<dbReference type="Pfam" id="PF04389">
    <property type="entry name" value="Peptidase_M28"/>
    <property type="match status" value="1"/>
</dbReference>